<reference evidence="3 4" key="1">
    <citation type="submission" date="2024-09" db="EMBL/GenBank/DDBJ databases">
        <authorList>
            <person name="Sun Q."/>
            <person name="Mori K."/>
        </authorList>
    </citation>
    <scope>NUCLEOTIDE SEQUENCE [LARGE SCALE GENOMIC DNA]</scope>
    <source>
        <strain evidence="3 4">CCM 7792</strain>
    </source>
</reference>
<comment type="caution">
    <text evidence="3">The sequence shown here is derived from an EMBL/GenBank/DDBJ whole genome shotgun (WGS) entry which is preliminary data.</text>
</comment>
<dbReference type="RefSeq" id="WP_379679449.1">
    <property type="nucleotide sequence ID" value="NZ_JBHLWP010000011.1"/>
</dbReference>
<evidence type="ECO:0000259" key="2">
    <source>
        <dbReference type="PROSITE" id="PS50914"/>
    </source>
</evidence>
<dbReference type="Proteomes" id="UP001589773">
    <property type="component" value="Unassembled WGS sequence"/>
</dbReference>
<dbReference type="PANTHER" id="PTHR34606:SF16">
    <property type="entry name" value="BON DOMAIN-CONTAINING PROTEIN"/>
    <property type="match status" value="1"/>
</dbReference>
<feature type="domain" description="BON" evidence="2">
    <location>
        <begin position="36"/>
        <end position="103"/>
    </location>
</feature>
<accession>A0ABV6FGJ3</accession>
<keyword evidence="1" id="KW-0732">Signal</keyword>
<dbReference type="InterPro" id="IPR014004">
    <property type="entry name" value="Transpt-assoc_nodulatn_dom_bac"/>
</dbReference>
<dbReference type="Pfam" id="PF04972">
    <property type="entry name" value="BON"/>
    <property type="match status" value="1"/>
</dbReference>
<dbReference type="InterPro" id="IPR007055">
    <property type="entry name" value="BON_dom"/>
</dbReference>
<dbReference type="Gene3D" id="3.30.1340.30">
    <property type="match status" value="1"/>
</dbReference>
<dbReference type="InterPro" id="IPR051686">
    <property type="entry name" value="Lipoprotein_DolP"/>
</dbReference>
<proteinExistence type="predicted"/>
<organism evidence="3 4">
    <name type="scientific">Massilia consociata</name>
    <dbReference type="NCBI Taxonomy" id="760117"/>
    <lineage>
        <taxon>Bacteria</taxon>
        <taxon>Pseudomonadati</taxon>
        <taxon>Pseudomonadota</taxon>
        <taxon>Betaproteobacteria</taxon>
        <taxon>Burkholderiales</taxon>
        <taxon>Oxalobacteraceae</taxon>
        <taxon>Telluria group</taxon>
        <taxon>Massilia</taxon>
    </lineage>
</organism>
<evidence type="ECO:0000313" key="4">
    <source>
        <dbReference type="Proteomes" id="UP001589773"/>
    </source>
</evidence>
<feature type="chain" id="PRO_5047380627" evidence="1">
    <location>
        <begin position="26"/>
        <end position="103"/>
    </location>
</feature>
<protein>
    <submittedName>
        <fullName evidence="3">BON domain-containing protein</fullName>
    </submittedName>
</protein>
<dbReference type="PANTHER" id="PTHR34606">
    <property type="entry name" value="BON DOMAIN-CONTAINING PROTEIN"/>
    <property type="match status" value="1"/>
</dbReference>
<evidence type="ECO:0000313" key="3">
    <source>
        <dbReference type="EMBL" id="MFC0252653.1"/>
    </source>
</evidence>
<evidence type="ECO:0000256" key="1">
    <source>
        <dbReference type="SAM" id="SignalP"/>
    </source>
</evidence>
<keyword evidence="4" id="KW-1185">Reference proteome</keyword>
<dbReference type="SMART" id="SM00749">
    <property type="entry name" value="BON"/>
    <property type="match status" value="1"/>
</dbReference>
<feature type="signal peptide" evidence="1">
    <location>
        <begin position="1"/>
        <end position="25"/>
    </location>
</feature>
<sequence>MSRLRITTALLAALVLGNMSGCAMSGGGGPIRQFVDDATITAGVKAAIVRDPTLKLSEIDVETEQGVVQLSGFVSSADSVATAASVARTVKGVRSVRNDLRLK</sequence>
<dbReference type="PROSITE" id="PS50914">
    <property type="entry name" value="BON"/>
    <property type="match status" value="1"/>
</dbReference>
<dbReference type="EMBL" id="JBHLWP010000011">
    <property type="protein sequence ID" value="MFC0252653.1"/>
    <property type="molecule type" value="Genomic_DNA"/>
</dbReference>
<name>A0ABV6FGJ3_9BURK</name>
<gene>
    <name evidence="3" type="ORF">ACFFJK_12205</name>
</gene>